<keyword evidence="4" id="KW-1185">Reference proteome</keyword>
<feature type="compositionally biased region" description="Polar residues" evidence="1">
    <location>
        <begin position="70"/>
        <end position="84"/>
    </location>
</feature>
<organism evidence="2 4">
    <name type="scientific">Botryobasidium botryosum (strain FD-172 SS1)</name>
    <dbReference type="NCBI Taxonomy" id="930990"/>
    <lineage>
        <taxon>Eukaryota</taxon>
        <taxon>Fungi</taxon>
        <taxon>Dikarya</taxon>
        <taxon>Basidiomycota</taxon>
        <taxon>Agaricomycotina</taxon>
        <taxon>Agaricomycetes</taxon>
        <taxon>Cantharellales</taxon>
        <taxon>Botryobasidiaceae</taxon>
        <taxon>Botryobasidium</taxon>
    </lineage>
</organism>
<dbReference type="EMBL" id="KL198027">
    <property type="protein sequence ID" value="KDQ16513.1"/>
    <property type="molecule type" value="Genomic_DNA"/>
</dbReference>
<feature type="region of interest" description="Disordered" evidence="1">
    <location>
        <begin position="38"/>
        <end position="91"/>
    </location>
</feature>
<evidence type="ECO:0000256" key="1">
    <source>
        <dbReference type="SAM" id="MobiDB-lite"/>
    </source>
</evidence>
<sequence>MYEPRGAALRARLGAGSEPRQGSASWLVFGPVLIRTQPTRPTPCRVVDSTPRPWAGPSIQRHPPRAYGTIRQQEGTKISGTTAHLPTPRMP</sequence>
<name>A0A067LQK7_BOTB1</name>
<accession>A0A067LQK7</accession>
<gene>
    <name evidence="3" type="ORF">BOTBODRAFT_251341</name>
    <name evidence="2" type="ORF">BOTBODRAFT_374683</name>
</gene>
<dbReference type="EMBL" id="KL198312">
    <property type="protein sequence ID" value="KDQ05498.1"/>
    <property type="molecule type" value="Genomic_DNA"/>
</dbReference>
<reference evidence="4" key="1">
    <citation type="journal article" date="2014" name="Proc. Natl. Acad. Sci. U.S.A.">
        <title>Extensive sampling of basidiomycete genomes demonstrates inadequacy of the white-rot/brown-rot paradigm for wood decay fungi.</title>
        <authorList>
            <person name="Riley R."/>
            <person name="Salamov A.A."/>
            <person name="Brown D.W."/>
            <person name="Nagy L.G."/>
            <person name="Floudas D."/>
            <person name="Held B.W."/>
            <person name="Levasseur A."/>
            <person name="Lombard V."/>
            <person name="Morin E."/>
            <person name="Otillar R."/>
            <person name="Lindquist E.A."/>
            <person name="Sun H."/>
            <person name="LaButti K.M."/>
            <person name="Schmutz J."/>
            <person name="Jabbour D."/>
            <person name="Luo H."/>
            <person name="Baker S.E."/>
            <person name="Pisabarro A.G."/>
            <person name="Walton J.D."/>
            <person name="Blanchette R.A."/>
            <person name="Henrissat B."/>
            <person name="Martin F."/>
            <person name="Cullen D."/>
            <person name="Hibbett D.S."/>
            <person name="Grigoriev I.V."/>
        </authorList>
    </citation>
    <scope>NUCLEOTIDE SEQUENCE [LARGE SCALE GENOMIC DNA]</scope>
    <source>
        <strain evidence="4">FD-172 SS1</strain>
    </source>
</reference>
<protein>
    <submittedName>
        <fullName evidence="2">Uncharacterized protein</fullName>
    </submittedName>
</protein>
<reference evidence="2" key="2">
    <citation type="journal article" date="2014" name="Proc. Natl. Acad. Sci. U.S.A.">
        <title>Extensive sampling of basidiomycete genomes demonstrates inadequacy of the white rot/brown rot paradigm for wood decay fungi.</title>
        <authorList>
            <person name="Riley R."/>
            <person name="Salamov A.A."/>
            <person name="Brown D.W."/>
            <person name="Nagy L.G."/>
            <person name="Floudas D."/>
            <person name="Held B.W."/>
            <person name="Levasseur A."/>
            <person name="Lombard V."/>
            <person name="Morin E."/>
            <person name="Otillar R."/>
            <person name="Lindquist E.A."/>
            <person name="Sun H."/>
            <person name="LaButti K.M."/>
            <person name="Schmutz J."/>
            <person name="Jabbour D."/>
            <person name="Luo H."/>
            <person name="Baker S.E."/>
            <person name="Pisabarro A.G."/>
            <person name="Walton J.D."/>
            <person name="Blanchette R.A."/>
            <person name="Henrissat B."/>
            <person name="Martin F."/>
            <person name="Cullen D."/>
            <person name="Hibbett D.S."/>
            <person name="Grigoriev I.V."/>
        </authorList>
    </citation>
    <scope>NUCLEOTIDE SEQUENCE</scope>
    <source>
        <strain evidence="2">FD-172 SS1</strain>
    </source>
</reference>
<proteinExistence type="predicted"/>
<evidence type="ECO:0000313" key="4">
    <source>
        <dbReference type="Proteomes" id="UP000027195"/>
    </source>
</evidence>
<dbReference type="HOGENOM" id="CLU_2426712_0_0_1"/>
<evidence type="ECO:0000313" key="2">
    <source>
        <dbReference type="EMBL" id="KDQ05498.1"/>
    </source>
</evidence>
<dbReference type="AlphaFoldDB" id="A0A067LQK7"/>
<dbReference type="Proteomes" id="UP000027195">
    <property type="component" value="Unassembled WGS sequence"/>
</dbReference>
<evidence type="ECO:0000313" key="3">
    <source>
        <dbReference type="EMBL" id="KDQ16513.1"/>
    </source>
</evidence>